<dbReference type="RefSeq" id="WP_344469694.1">
    <property type="nucleotide sequence ID" value="NZ_BAAANT010000077.1"/>
</dbReference>
<evidence type="ECO:0000313" key="2">
    <source>
        <dbReference type="Proteomes" id="UP001422759"/>
    </source>
</evidence>
<evidence type="ECO:0000313" key="1">
    <source>
        <dbReference type="EMBL" id="GAA1500869.1"/>
    </source>
</evidence>
<protein>
    <recommendedName>
        <fullName evidence="3">Type II toxin-antitoxin system RelE/ParE family toxin</fullName>
    </recommendedName>
</protein>
<name>A0ABN1ZMB0_9ACTN</name>
<accession>A0ABN1ZMB0</accession>
<proteinExistence type="predicted"/>
<dbReference type="Proteomes" id="UP001422759">
    <property type="component" value="Unassembled WGS sequence"/>
</dbReference>
<gene>
    <name evidence="1" type="ORF">GCM10009760_63100</name>
</gene>
<organism evidence="1 2">
    <name type="scientific">Kitasatospora kazusensis</name>
    <dbReference type="NCBI Taxonomy" id="407974"/>
    <lineage>
        <taxon>Bacteria</taxon>
        <taxon>Bacillati</taxon>
        <taxon>Actinomycetota</taxon>
        <taxon>Actinomycetes</taxon>
        <taxon>Kitasatosporales</taxon>
        <taxon>Streptomycetaceae</taxon>
        <taxon>Kitasatospora</taxon>
    </lineage>
</organism>
<comment type="caution">
    <text evidence="1">The sequence shown here is derived from an EMBL/GenBank/DDBJ whole genome shotgun (WGS) entry which is preliminary data.</text>
</comment>
<sequence length="87" mass="9579">MPREHRRAQIAFTPLAETQIEAITDEAEIHALDRALAALSVDPTMGAPIPGTVPELREYTDDIDAVRLIHYVTALRTVVIVAYIEVG</sequence>
<reference evidence="1 2" key="1">
    <citation type="journal article" date="2019" name="Int. J. Syst. Evol. Microbiol.">
        <title>The Global Catalogue of Microorganisms (GCM) 10K type strain sequencing project: providing services to taxonomists for standard genome sequencing and annotation.</title>
        <authorList>
            <consortium name="The Broad Institute Genomics Platform"/>
            <consortium name="The Broad Institute Genome Sequencing Center for Infectious Disease"/>
            <person name="Wu L."/>
            <person name="Ma J."/>
        </authorList>
    </citation>
    <scope>NUCLEOTIDE SEQUENCE [LARGE SCALE GENOMIC DNA]</scope>
    <source>
        <strain evidence="1 2">JCM 14560</strain>
    </source>
</reference>
<keyword evidence="2" id="KW-1185">Reference proteome</keyword>
<evidence type="ECO:0008006" key="3">
    <source>
        <dbReference type="Google" id="ProtNLM"/>
    </source>
</evidence>
<dbReference type="EMBL" id="BAAANT010000077">
    <property type="protein sequence ID" value="GAA1500869.1"/>
    <property type="molecule type" value="Genomic_DNA"/>
</dbReference>